<protein>
    <submittedName>
        <fullName evidence="1">Uncharacterized protein</fullName>
    </submittedName>
</protein>
<sequence>MSKRYTVDKLQSAVSSIKQKSYAIDKTQLVNNHLKTVICQPLPSCEPSISSVSPTCGIYIGVNSLVAEDLIPQCLSNIFPAVYVKPYVRRPKLVLHSRMRTCDDFYRKLPENATKDNKMQELKEGCMKERLEKK</sequence>
<organism evidence="1 2">
    <name type="scientific">Sinanodonta woodiana</name>
    <name type="common">Chinese pond mussel</name>
    <name type="synonym">Anodonta woodiana</name>
    <dbReference type="NCBI Taxonomy" id="1069815"/>
    <lineage>
        <taxon>Eukaryota</taxon>
        <taxon>Metazoa</taxon>
        <taxon>Spiralia</taxon>
        <taxon>Lophotrochozoa</taxon>
        <taxon>Mollusca</taxon>
        <taxon>Bivalvia</taxon>
        <taxon>Autobranchia</taxon>
        <taxon>Heteroconchia</taxon>
        <taxon>Palaeoheterodonta</taxon>
        <taxon>Unionida</taxon>
        <taxon>Unionoidea</taxon>
        <taxon>Unionidae</taxon>
        <taxon>Unioninae</taxon>
        <taxon>Sinanodonta</taxon>
    </lineage>
</organism>
<dbReference type="Proteomes" id="UP001634394">
    <property type="component" value="Unassembled WGS sequence"/>
</dbReference>
<dbReference type="EMBL" id="JBJQND010000002">
    <property type="protein sequence ID" value="KAL3885025.1"/>
    <property type="molecule type" value="Genomic_DNA"/>
</dbReference>
<evidence type="ECO:0000313" key="2">
    <source>
        <dbReference type="Proteomes" id="UP001634394"/>
    </source>
</evidence>
<comment type="caution">
    <text evidence="1">The sequence shown here is derived from an EMBL/GenBank/DDBJ whole genome shotgun (WGS) entry which is preliminary data.</text>
</comment>
<reference evidence="1 2" key="1">
    <citation type="submission" date="2024-11" db="EMBL/GenBank/DDBJ databases">
        <title>Chromosome-level genome assembly of the freshwater bivalve Anodonta woodiana.</title>
        <authorList>
            <person name="Chen X."/>
        </authorList>
    </citation>
    <scope>NUCLEOTIDE SEQUENCE [LARGE SCALE GENOMIC DNA]</scope>
    <source>
        <strain evidence="1">MN2024</strain>
        <tissue evidence="1">Gills</tissue>
    </source>
</reference>
<name>A0ABD3XJC4_SINWO</name>
<proteinExistence type="predicted"/>
<evidence type="ECO:0000313" key="1">
    <source>
        <dbReference type="EMBL" id="KAL3885025.1"/>
    </source>
</evidence>
<dbReference type="AlphaFoldDB" id="A0ABD3XJC4"/>
<gene>
    <name evidence="1" type="ORF">ACJMK2_025124</name>
</gene>
<accession>A0ABD3XJC4</accession>
<keyword evidence="2" id="KW-1185">Reference proteome</keyword>